<sequence>MTIAYFLIRDNHLLSKKYTNIAVDDKLILTEGSKKVSIQNFILVIFEDDNSSINLLTKYIQDHNCFDQKILNTIKTPLSFLIYDCINNKLEVFRSLTANPVFYFFSYQKGLVISNKLENLSYIKSSLNDNYFRLYFNTELTETEHTPYNGIKRLMPAHKLTKFNNSDLTTHKFWSLPVESTYCNTNIEENIHVFSEILSTIVGDIVARHRDIGCEISGGLDSSSISCLLNKNRLKSSKIFGYSYIFDQTSGGKCNKDKVDQIYQSTGIIPTYIDLSKFWSFKDVKNNYYSMDEPSFLALNHSMYTYLRSVAYDHGNTVLVSGQGGDELFYGGTHYLRDLLFQREFMELFNELNEIATKKQQPFWKIFKMHVLPAILPVKIRNKIEARSNEQTWRNTGFHMNWYETADWVDGDMREITYLEVEEERLKIRDSSIDSVYLKEVFERFILINPCTWINNNICVDSSLRYVHPFRDQRLIEFMYTLPAENKLRMSQKKMCIREAMTGVVPNKVLTNPDKNTFTEVFRKGFSLEARLIDELIEDSRSVKLGWVKKDKIKESVDKFKYGFNNDFALLIKFFGLELWFRQNG</sequence>
<protein>
    <recommendedName>
        <fullName evidence="3">asparagine synthase (glutamine-hydrolyzing)</fullName>
        <ecNumber evidence="3">6.3.5.4</ecNumber>
    </recommendedName>
</protein>
<keyword evidence="4" id="KW-0028">Amino-acid biosynthesis</keyword>
<dbReference type="Gene3D" id="3.40.50.620">
    <property type="entry name" value="HUPs"/>
    <property type="match status" value="2"/>
</dbReference>
<evidence type="ECO:0000256" key="1">
    <source>
        <dbReference type="ARBA" id="ARBA00005187"/>
    </source>
</evidence>
<comment type="catalytic activity">
    <reaction evidence="5">
        <text>L-aspartate + L-glutamine + ATP + H2O = L-asparagine + L-glutamate + AMP + diphosphate + H(+)</text>
        <dbReference type="Rhea" id="RHEA:12228"/>
        <dbReference type="ChEBI" id="CHEBI:15377"/>
        <dbReference type="ChEBI" id="CHEBI:15378"/>
        <dbReference type="ChEBI" id="CHEBI:29985"/>
        <dbReference type="ChEBI" id="CHEBI:29991"/>
        <dbReference type="ChEBI" id="CHEBI:30616"/>
        <dbReference type="ChEBI" id="CHEBI:33019"/>
        <dbReference type="ChEBI" id="CHEBI:58048"/>
        <dbReference type="ChEBI" id="CHEBI:58359"/>
        <dbReference type="ChEBI" id="CHEBI:456215"/>
        <dbReference type="EC" id="6.3.5.4"/>
    </reaction>
</comment>
<evidence type="ECO:0000256" key="2">
    <source>
        <dbReference type="ARBA" id="ARBA00005752"/>
    </source>
</evidence>
<evidence type="ECO:0000256" key="5">
    <source>
        <dbReference type="ARBA" id="ARBA00048741"/>
    </source>
</evidence>
<dbReference type="PANTHER" id="PTHR43284:SF1">
    <property type="entry name" value="ASPARAGINE SYNTHETASE"/>
    <property type="match status" value="1"/>
</dbReference>
<dbReference type="RefSeq" id="WP_191142508.1">
    <property type="nucleotide sequence ID" value="NZ_JACXAH010000025.1"/>
</dbReference>
<comment type="similarity">
    <text evidence="2">Belongs to the asparagine synthetase family.</text>
</comment>
<dbReference type="PIRSF" id="PIRSF001589">
    <property type="entry name" value="Asn_synthetase_glu-h"/>
    <property type="match status" value="1"/>
</dbReference>
<dbReference type="GO" id="GO:0006529">
    <property type="term" value="P:asparagine biosynthetic process"/>
    <property type="evidence" value="ECO:0007669"/>
    <property type="project" value="UniProtKB-KW"/>
</dbReference>
<dbReference type="EMBL" id="JACXAH010000025">
    <property type="protein sequence ID" value="MBD1373413.1"/>
    <property type="molecule type" value="Genomic_DNA"/>
</dbReference>
<reference evidence="7" key="1">
    <citation type="submission" date="2020-09" db="EMBL/GenBank/DDBJ databases">
        <title>A novel bacterium of genus Hazenella, isolated from South China Sea.</title>
        <authorList>
            <person name="Huang H."/>
            <person name="Mo K."/>
            <person name="Hu Y."/>
        </authorList>
    </citation>
    <scope>NUCLEOTIDE SEQUENCE</scope>
    <source>
        <strain evidence="7">IB182357</strain>
    </source>
</reference>
<dbReference type="Pfam" id="PF00733">
    <property type="entry name" value="Asn_synthase"/>
    <property type="match status" value="1"/>
</dbReference>
<name>A0A926NHH0_9BACL</name>
<keyword evidence="4" id="KW-0061">Asparagine biosynthesis</keyword>
<dbReference type="InterPro" id="IPR051786">
    <property type="entry name" value="ASN_synthetase/amidase"/>
</dbReference>
<proteinExistence type="inferred from homology"/>
<dbReference type="InterPro" id="IPR001962">
    <property type="entry name" value="Asn_synthase"/>
</dbReference>
<comment type="pathway">
    <text evidence="1">Amino-acid biosynthesis; L-asparagine biosynthesis; L-asparagine from L-aspartate (L-Gln route): step 1/1.</text>
</comment>
<gene>
    <name evidence="7" type="ORF">IC620_13745</name>
</gene>
<dbReference type="AlphaFoldDB" id="A0A926NHH0"/>
<evidence type="ECO:0000313" key="8">
    <source>
        <dbReference type="Proteomes" id="UP000661691"/>
    </source>
</evidence>
<evidence type="ECO:0000256" key="3">
    <source>
        <dbReference type="ARBA" id="ARBA00012737"/>
    </source>
</evidence>
<evidence type="ECO:0000256" key="4">
    <source>
        <dbReference type="ARBA" id="ARBA00022888"/>
    </source>
</evidence>
<dbReference type="PANTHER" id="PTHR43284">
    <property type="entry name" value="ASPARAGINE SYNTHETASE (GLUTAMINE-HYDROLYZING)"/>
    <property type="match status" value="1"/>
</dbReference>
<accession>A0A926NHH0</accession>
<comment type="caution">
    <text evidence="7">The sequence shown here is derived from an EMBL/GenBank/DDBJ whole genome shotgun (WGS) entry which is preliminary data.</text>
</comment>
<dbReference type="GO" id="GO:0004066">
    <property type="term" value="F:asparagine synthase (glutamine-hydrolyzing) activity"/>
    <property type="evidence" value="ECO:0007669"/>
    <property type="project" value="UniProtKB-EC"/>
</dbReference>
<dbReference type="SUPFAM" id="SSF52402">
    <property type="entry name" value="Adenine nucleotide alpha hydrolases-like"/>
    <property type="match status" value="1"/>
</dbReference>
<organism evidence="7 8">
    <name type="scientific">Polycladospora coralii</name>
    <dbReference type="NCBI Taxonomy" id="2771432"/>
    <lineage>
        <taxon>Bacteria</taxon>
        <taxon>Bacillati</taxon>
        <taxon>Bacillota</taxon>
        <taxon>Bacilli</taxon>
        <taxon>Bacillales</taxon>
        <taxon>Thermoactinomycetaceae</taxon>
        <taxon>Polycladospora</taxon>
    </lineage>
</organism>
<dbReference type="Proteomes" id="UP000661691">
    <property type="component" value="Unassembled WGS sequence"/>
</dbReference>
<dbReference type="EC" id="6.3.5.4" evidence="3"/>
<keyword evidence="8" id="KW-1185">Reference proteome</keyword>
<evidence type="ECO:0000313" key="7">
    <source>
        <dbReference type="EMBL" id="MBD1373413.1"/>
    </source>
</evidence>
<evidence type="ECO:0000259" key="6">
    <source>
        <dbReference type="Pfam" id="PF00733"/>
    </source>
</evidence>
<dbReference type="InterPro" id="IPR014729">
    <property type="entry name" value="Rossmann-like_a/b/a_fold"/>
</dbReference>
<dbReference type="InterPro" id="IPR006426">
    <property type="entry name" value="Asn_synth_AEB"/>
</dbReference>
<feature type="domain" description="Asparagine synthetase" evidence="6">
    <location>
        <begin position="206"/>
        <end position="582"/>
    </location>
</feature>